<evidence type="ECO:0008006" key="4">
    <source>
        <dbReference type="Google" id="ProtNLM"/>
    </source>
</evidence>
<reference evidence="2" key="1">
    <citation type="submission" date="2023-10" db="EMBL/GenBank/DDBJ databases">
        <title>Genome assembly of Pristionchus species.</title>
        <authorList>
            <person name="Yoshida K."/>
            <person name="Sommer R.J."/>
        </authorList>
    </citation>
    <scope>NUCLEOTIDE SEQUENCE</scope>
    <source>
        <strain evidence="2">RS0144</strain>
    </source>
</reference>
<dbReference type="AlphaFoldDB" id="A0AAV5UKL7"/>
<feature type="chain" id="PRO_5043876478" description="TIL domain-containing protein" evidence="1">
    <location>
        <begin position="24"/>
        <end position="107"/>
    </location>
</feature>
<comment type="caution">
    <text evidence="2">The sequence shown here is derived from an EMBL/GenBank/DDBJ whole genome shotgun (WGS) entry which is preliminary data.</text>
</comment>
<feature type="signal peptide" evidence="1">
    <location>
        <begin position="1"/>
        <end position="23"/>
    </location>
</feature>
<evidence type="ECO:0000256" key="1">
    <source>
        <dbReference type="SAM" id="SignalP"/>
    </source>
</evidence>
<dbReference type="Proteomes" id="UP001432027">
    <property type="component" value="Unassembled WGS sequence"/>
</dbReference>
<evidence type="ECO:0000313" key="2">
    <source>
        <dbReference type="EMBL" id="GMT06852.1"/>
    </source>
</evidence>
<evidence type="ECO:0000313" key="3">
    <source>
        <dbReference type="Proteomes" id="UP001432027"/>
    </source>
</evidence>
<name>A0AAV5UKL7_9BILA</name>
<keyword evidence="3" id="KW-1185">Reference proteome</keyword>
<dbReference type="EMBL" id="BTSX01000006">
    <property type="protein sequence ID" value="GMT06852.1"/>
    <property type="molecule type" value="Genomic_DNA"/>
</dbReference>
<proteinExistence type="predicted"/>
<protein>
    <recommendedName>
        <fullName evidence="4">TIL domain-containing protein</fullName>
    </recommendedName>
</protein>
<feature type="non-terminal residue" evidence="2">
    <location>
        <position position="1"/>
    </location>
</feature>
<organism evidence="2 3">
    <name type="scientific">Pristionchus entomophagus</name>
    <dbReference type="NCBI Taxonomy" id="358040"/>
    <lineage>
        <taxon>Eukaryota</taxon>
        <taxon>Metazoa</taxon>
        <taxon>Ecdysozoa</taxon>
        <taxon>Nematoda</taxon>
        <taxon>Chromadorea</taxon>
        <taxon>Rhabditida</taxon>
        <taxon>Rhabditina</taxon>
        <taxon>Diplogasteromorpha</taxon>
        <taxon>Diplogasteroidea</taxon>
        <taxon>Neodiplogasteridae</taxon>
        <taxon>Pristionchus</taxon>
    </lineage>
</organism>
<accession>A0AAV5UKL7</accession>
<sequence>FSTVPVMKLLIVSIITLSSFSSAIVIPSCNGWDCPDGQRCELQIVQCFAPPCEPLPTCVANSSECVLPCPLGQRCVLQTIQCLRAPCPPAKPRCMSLVSSSTAAGGY</sequence>
<gene>
    <name evidence="2" type="ORF">PENTCL1PPCAC_29026</name>
</gene>
<keyword evidence="1" id="KW-0732">Signal</keyword>